<gene>
    <name evidence="2" type="ORF">OUZ56_020526</name>
</gene>
<sequence length="125" mass="13674">MFPGYRCLSGGRVGSVFRPVQGAAIASYRAVSLAVLVVCCGKLLSAYRHGAIMGSNRLQIQLWSRWSFVSSPQMPCVLELRRGAVDGYVIKSSLMQLLWKLVTYNILGMLLGVGFVQFGNGLDQD</sequence>
<keyword evidence="1" id="KW-0472">Membrane</keyword>
<evidence type="ECO:0000313" key="3">
    <source>
        <dbReference type="Proteomes" id="UP001234178"/>
    </source>
</evidence>
<feature type="transmembrane region" description="Helical" evidence="1">
    <location>
        <begin position="26"/>
        <end position="47"/>
    </location>
</feature>
<protein>
    <submittedName>
        <fullName evidence="2">Uncharacterized protein</fullName>
    </submittedName>
</protein>
<dbReference type="Proteomes" id="UP001234178">
    <property type="component" value="Unassembled WGS sequence"/>
</dbReference>
<dbReference type="EMBL" id="JAOYFB010000003">
    <property type="protein sequence ID" value="KAK4011409.1"/>
    <property type="molecule type" value="Genomic_DNA"/>
</dbReference>
<name>A0ABQ9ZG74_9CRUS</name>
<evidence type="ECO:0000313" key="2">
    <source>
        <dbReference type="EMBL" id="KAK4011409.1"/>
    </source>
</evidence>
<comment type="caution">
    <text evidence="2">The sequence shown here is derived from an EMBL/GenBank/DDBJ whole genome shotgun (WGS) entry which is preliminary data.</text>
</comment>
<organism evidence="2 3">
    <name type="scientific">Daphnia magna</name>
    <dbReference type="NCBI Taxonomy" id="35525"/>
    <lineage>
        <taxon>Eukaryota</taxon>
        <taxon>Metazoa</taxon>
        <taxon>Ecdysozoa</taxon>
        <taxon>Arthropoda</taxon>
        <taxon>Crustacea</taxon>
        <taxon>Branchiopoda</taxon>
        <taxon>Diplostraca</taxon>
        <taxon>Cladocera</taxon>
        <taxon>Anomopoda</taxon>
        <taxon>Daphniidae</taxon>
        <taxon>Daphnia</taxon>
    </lineage>
</organism>
<keyword evidence="1" id="KW-0812">Transmembrane</keyword>
<proteinExistence type="predicted"/>
<evidence type="ECO:0000256" key="1">
    <source>
        <dbReference type="SAM" id="Phobius"/>
    </source>
</evidence>
<feature type="transmembrane region" description="Helical" evidence="1">
    <location>
        <begin position="97"/>
        <end position="118"/>
    </location>
</feature>
<reference evidence="2 3" key="1">
    <citation type="journal article" date="2023" name="Nucleic Acids Res.">
        <title>The hologenome of Daphnia magna reveals possible DNA methylation and microbiome-mediated evolution of the host genome.</title>
        <authorList>
            <person name="Chaturvedi A."/>
            <person name="Li X."/>
            <person name="Dhandapani V."/>
            <person name="Marshall H."/>
            <person name="Kissane S."/>
            <person name="Cuenca-Cambronero M."/>
            <person name="Asole G."/>
            <person name="Calvet F."/>
            <person name="Ruiz-Romero M."/>
            <person name="Marangio P."/>
            <person name="Guigo R."/>
            <person name="Rago D."/>
            <person name="Mirbahai L."/>
            <person name="Eastwood N."/>
            <person name="Colbourne J.K."/>
            <person name="Zhou J."/>
            <person name="Mallon E."/>
            <person name="Orsini L."/>
        </authorList>
    </citation>
    <scope>NUCLEOTIDE SEQUENCE [LARGE SCALE GENOMIC DNA]</scope>
    <source>
        <strain evidence="2">LRV0_1</strain>
    </source>
</reference>
<accession>A0ABQ9ZG74</accession>
<keyword evidence="1" id="KW-1133">Transmembrane helix</keyword>
<keyword evidence="3" id="KW-1185">Reference proteome</keyword>